<organism evidence="2 3">
    <name type="scientific">Desulfoluna spongiiphila</name>
    <dbReference type="NCBI Taxonomy" id="419481"/>
    <lineage>
        <taxon>Bacteria</taxon>
        <taxon>Pseudomonadati</taxon>
        <taxon>Thermodesulfobacteriota</taxon>
        <taxon>Desulfobacteria</taxon>
        <taxon>Desulfobacterales</taxon>
        <taxon>Desulfolunaceae</taxon>
        <taxon>Desulfoluna</taxon>
    </lineage>
</organism>
<dbReference type="Pfam" id="PF06123">
    <property type="entry name" value="CreD"/>
    <property type="match status" value="1"/>
</dbReference>
<dbReference type="AlphaFoldDB" id="A0A1G5I4S2"/>
<feature type="transmembrane region" description="Helical" evidence="1">
    <location>
        <begin position="388"/>
        <end position="405"/>
    </location>
</feature>
<dbReference type="Proteomes" id="UP000198870">
    <property type="component" value="Unassembled WGS sequence"/>
</dbReference>
<dbReference type="NCBIfam" id="NF008712">
    <property type="entry name" value="PRK11715.1-1"/>
    <property type="match status" value="1"/>
</dbReference>
<feature type="transmembrane region" description="Helical" evidence="1">
    <location>
        <begin position="358"/>
        <end position="376"/>
    </location>
</feature>
<reference evidence="2 3" key="1">
    <citation type="submission" date="2016-10" db="EMBL/GenBank/DDBJ databases">
        <authorList>
            <person name="de Groot N.N."/>
        </authorList>
    </citation>
    <scope>NUCLEOTIDE SEQUENCE [LARGE SCALE GENOMIC DNA]</scope>
    <source>
        <strain evidence="2 3">AA1</strain>
    </source>
</reference>
<keyword evidence="1" id="KW-0812">Transmembrane</keyword>
<evidence type="ECO:0000313" key="3">
    <source>
        <dbReference type="Proteomes" id="UP000198870"/>
    </source>
</evidence>
<feature type="transmembrane region" description="Helical" evidence="1">
    <location>
        <begin position="333"/>
        <end position="352"/>
    </location>
</feature>
<dbReference type="PANTHER" id="PTHR30092">
    <property type="entry name" value="INNER MEMBRANE PROTEIN CRED"/>
    <property type="match status" value="1"/>
</dbReference>
<evidence type="ECO:0000256" key="1">
    <source>
        <dbReference type="SAM" id="Phobius"/>
    </source>
</evidence>
<name>A0A1G5I4S2_9BACT</name>
<dbReference type="InterPro" id="IPR010364">
    <property type="entry name" value="Uncharacterised_IM_CreD"/>
</dbReference>
<dbReference type="OrthoDB" id="9791851at2"/>
<feature type="transmembrane region" description="Helical" evidence="1">
    <location>
        <begin position="20"/>
        <end position="43"/>
    </location>
</feature>
<dbReference type="EMBL" id="FMUX01000017">
    <property type="protein sequence ID" value="SCY70904.1"/>
    <property type="molecule type" value="Genomic_DNA"/>
</dbReference>
<dbReference type="STRING" id="419481.SAMN05216233_117106"/>
<feature type="transmembrane region" description="Helical" evidence="1">
    <location>
        <begin position="307"/>
        <end position="326"/>
    </location>
</feature>
<sequence>MKKQETIRKTGDFIRNSATVKVISIGVLVLVLLIPMAMVSSLMREREFRRDDVVYEINAKWGNSQTVTGPFFTVPYRSYFRDEDDALKYTLRYLHVLPEDVAVKGQLDSQVRYRSLYEAVLYTAELEISGSFALPDLARSSIDPEHVLWDKAVFSVGISDMRGIRDAITVTCDGEAYKAGPGLKTTDIASSGVQCAIPLSPARATTPFSLRLKLNGSQELHFIPVGETTRVSLASSWPSPSFNGSFLPTRREVSDQGFSADWAVLHLNRNFPQVWSGNNYKVGDSAFGVNLLVTADIYQKSIRISKYAVMFIVFTFSAFFFSEIISKKRVHPIQYILIGLAVLLFYVLLLSISEHLNFDLAYILSATAVTALITGYSRGILRNTRFTVTVFGILAVLYAYLYIVLQLEDYALIMGSVGLFLVLSVVMYITRGIDWYALEKEETA</sequence>
<feature type="transmembrane region" description="Helical" evidence="1">
    <location>
        <begin position="411"/>
        <end position="430"/>
    </location>
</feature>
<keyword evidence="3" id="KW-1185">Reference proteome</keyword>
<dbReference type="PIRSF" id="PIRSF004548">
    <property type="entry name" value="CreD"/>
    <property type="match status" value="1"/>
</dbReference>
<protein>
    <submittedName>
        <fullName evidence="2">Inner membrane protein</fullName>
    </submittedName>
</protein>
<gene>
    <name evidence="2" type="ORF">SAMN05216233_117106</name>
</gene>
<evidence type="ECO:0000313" key="2">
    <source>
        <dbReference type="EMBL" id="SCY70904.1"/>
    </source>
</evidence>
<keyword evidence="1" id="KW-0472">Membrane</keyword>
<proteinExistence type="predicted"/>
<accession>A0A1G5I4S2</accession>
<dbReference type="PANTHER" id="PTHR30092:SF0">
    <property type="entry name" value="INNER MEMBRANE PROTEIN CRED"/>
    <property type="match status" value="1"/>
</dbReference>
<keyword evidence="1" id="KW-1133">Transmembrane helix</keyword>
<dbReference type="GO" id="GO:0005886">
    <property type="term" value="C:plasma membrane"/>
    <property type="evidence" value="ECO:0007669"/>
    <property type="project" value="TreeGrafter"/>
</dbReference>
<dbReference type="RefSeq" id="WP_092213312.1">
    <property type="nucleotide sequence ID" value="NZ_FMUX01000017.1"/>
</dbReference>